<keyword evidence="15" id="KW-1185">Reference proteome</keyword>
<gene>
    <name evidence="14" type="ORF">CXG81DRAFT_15330</name>
</gene>
<keyword evidence="3 12" id="KW-0004">4Fe-4S</keyword>
<dbReference type="GO" id="GO:0051539">
    <property type="term" value="F:4 iron, 4 sulfur cluster binding"/>
    <property type="evidence" value="ECO:0007669"/>
    <property type="project" value="UniProtKB-UniRule"/>
</dbReference>
<dbReference type="CDD" id="cd02037">
    <property type="entry name" value="Mrp_NBP35"/>
    <property type="match status" value="1"/>
</dbReference>
<dbReference type="GO" id="GO:0005524">
    <property type="term" value="F:ATP binding"/>
    <property type="evidence" value="ECO:0007669"/>
    <property type="project" value="UniProtKB-KW"/>
</dbReference>
<dbReference type="InterPro" id="IPR028600">
    <property type="entry name" value="NUBP2/Cfd1_eukaryotes"/>
</dbReference>
<feature type="binding site" evidence="12">
    <location>
        <begin position="16"/>
        <end position="23"/>
    </location>
    <ligand>
        <name>ATP</name>
        <dbReference type="ChEBI" id="CHEBI:30616"/>
    </ligand>
</feature>
<comment type="subcellular location">
    <subcellularLocation>
        <location evidence="2">Cytoplasm</location>
        <location evidence="2">Cytoskeleton</location>
        <location evidence="2">Cilium axoneme</location>
    </subcellularLocation>
    <subcellularLocation>
        <location evidence="1">Cytoplasm</location>
        <location evidence="1">Cytoskeleton</location>
        <location evidence="1">Microtubule organizing center</location>
        <location evidence="1">Centrosome</location>
        <location evidence="1">Centriole</location>
    </subcellularLocation>
</comment>
<dbReference type="InterPro" id="IPR000808">
    <property type="entry name" value="Mrp-like_CS"/>
</dbReference>
<dbReference type="Proteomes" id="UP000274922">
    <property type="component" value="Unassembled WGS sequence"/>
</dbReference>
<proteinExistence type="inferred from homology"/>
<evidence type="ECO:0000256" key="10">
    <source>
        <dbReference type="ARBA" id="ARBA00053368"/>
    </source>
</evidence>
<reference evidence="15" key="1">
    <citation type="journal article" date="2018" name="Nat. Microbiol.">
        <title>Leveraging single-cell genomics to expand the fungal tree of life.</title>
        <authorList>
            <person name="Ahrendt S.R."/>
            <person name="Quandt C.A."/>
            <person name="Ciobanu D."/>
            <person name="Clum A."/>
            <person name="Salamov A."/>
            <person name="Andreopoulos B."/>
            <person name="Cheng J.F."/>
            <person name="Woyke T."/>
            <person name="Pelin A."/>
            <person name="Henrissat B."/>
            <person name="Reynolds N.K."/>
            <person name="Benny G.L."/>
            <person name="Smith M.E."/>
            <person name="James T.Y."/>
            <person name="Grigoriev I.V."/>
        </authorList>
    </citation>
    <scope>NUCLEOTIDE SEQUENCE [LARGE SCALE GENOMIC DNA]</scope>
    <source>
        <strain evidence="15">ATCC 52028</strain>
    </source>
</reference>
<evidence type="ECO:0000313" key="14">
    <source>
        <dbReference type="EMBL" id="RKO98884.1"/>
    </source>
</evidence>
<dbReference type="GO" id="GO:0140663">
    <property type="term" value="F:ATP-dependent FeS chaperone activity"/>
    <property type="evidence" value="ECO:0007669"/>
    <property type="project" value="InterPro"/>
</dbReference>
<keyword evidence="6 12" id="KW-0547">Nucleotide-binding</keyword>
<protein>
    <submittedName>
        <fullName evidence="14">Uncharacterized protein</fullName>
    </submittedName>
</protein>
<keyword evidence="4 12" id="KW-0963">Cytoplasm</keyword>
<feature type="binding site" evidence="12">
    <location>
        <position position="193"/>
    </location>
    <ligand>
        <name>[4Fe-4S] cluster</name>
        <dbReference type="ChEBI" id="CHEBI:49883"/>
        <note>ligand shared between dimeric partners</note>
    </ligand>
</feature>
<dbReference type="EMBL" id="ML014348">
    <property type="protein sequence ID" value="RKO98884.1"/>
    <property type="molecule type" value="Genomic_DNA"/>
</dbReference>
<evidence type="ECO:0000256" key="9">
    <source>
        <dbReference type="ARBA" id="ARBA00023014"/>
    </source>
</evidence>
<keyword evidence="5 12" id="KW-0479">Metal-binding</keyword>
<dbReference type="GO" id="GO:0046872">
    <property type="term" value="F:metal ion binding"/>
    <property type="evidence" value="ECO:0007669"/>
    <property type="project" value="UniProtKB-KW"/>
</dbReference>
<name>A0A4P9WZF2_9FUNG</name>
<comment type="function">
    <text evidence="12">Component of the cytosolic iron-sulfur (Fe/S) protein assembly (CIA) machinery. Required for maturation of extramitochondrial Fe-S proteins. The NBP35-CFD1 heterotetramer forms a Fe-S scaffold complex, mediating the de novo assembly of an Fe-S cluster and its transfer to target apoproteins.</text>
</comment>
<keyword evidence="7 12" id="KW-0067">ATP-binding</keyword>
<dbReference type="Gene3D" id="3.40.50.300">
    <property type="entry name" value="P-loop containing nucleotide triphosphate hydrolases"/>
    <property type="match status" value="1"/>
</dbReference>
<dbReference type="InterPro" id="IPR033756">
    <property type="entry name" value="YlxH/NBP35"/>
</dbReference>
<dbReference type="STRING" id="1555241.A0A4P9WZF2"/>
<dbReference type="AlphaFoldDB" id="A0A4P9WZF2"/>
<feature type="compositionally biased region" description="Low complexity" evidence="13">
    <location>
        <begin position="280"/>
        <end position="305"/>
    </location>
</feature>
<feature type="binding site" evidence="12">
    <location>
        <position position="190"/>
    </location>
    <ligand>
        <name>[4Fe-4S] cluster</name>
        <dbReference type="ChEBI" id="CHEBI:49883"/>
        <note>ligand shared between dimeric partners</note>
    </ligand>
</feature>
<evidence type="ECO:0000256" key="6">
    <source>
        <dbReference type="ARBA" id="ARBA00022741"/>
    </source>
</evidence>
<dbReference type="FunFam" id="3.40.50.300:FF:000796">
    <property type="entry name" value="Cytosolic Fe-S cluster assembly factor NUBP2"/>
    <property type="match status" value="1"/>
</dbReference>
<evidence type="ECO:0000256" key="5">
    <source>
        <dbReference type="ARBA" id="ARBA00022723"/>
    </source>
</evidence>
<dbReference type="InterPro" id="IPR027417">
    <property type="entry name" value="P-loop_NTPase"/>
</dbReference>
<dbReference type="GO" id="GO:0005634">
    <property type="term" value="C:nucleus"/>
    <property type="evidence" value="ECO:0007669"/>
    <property type="project" value="UniProtKB-ARBA"/>
</dbReference>
<comment type="function">
    <text evidence="10">Component of the cytosolic iron-sulfur (Fe/S) protein assembly (CIA) machinery. Required for maturation of extramitochondrial Fe-S proteins. The NUBP1-NUBP2 heterotetramer forms a Fe-S scaffold complex, mediating the de novo assembly of an Fe-S cluster and its transfer to target apoproteins. Negatively regulates cilium formation and structure.</text>
</comment>
<evidence type="ECO:0000256" key="13">
    <source>
        <dbReference type="SAM" id="MobiDB-lite"/>
    </source>
</evidence>
<sequence>MSGLEDVKHVIPVLSGKGGVGKSTVTAALAVALWSMGYRVGVLDIDLTGPSVPGIFGMADSHVHAAPDGWVPVFVDREQRLGLMSLGFLLGSKADAVIWRGPKKTAMIKQFIEDVIWGDLDVLLVDTPPGTSDEHISMAENLVAARVDGAVVVTTPQAVSLLDVRKELDFCKKVDLPVLGIVENMSGYVCPHCADCTNIFSTGGGEALAKEYNLHFLARLPIEPELTKILDSGNVARMLDEPDQCATLMRCATLQRAIGMCKTLGFEDRSGRHGGLPESAAADTATTATTVTSNPTATATATEAT</sequence>
<dbReference type="GO" id="GO:0005814">
    <property type="term" value="C:centriole"/>
    <property type="evidence" value="ECO:0007669"/>
    <property type="project" value="UniProtKB-SubCell"/>
</dbReference>
<dbReference type="PANTHER" id="PTHR23264:SF19">
    <property type="entry name" value="CYTOSOLIC FE-S CLUSTER ASSEMBLY FACTOR NUBP2"/>
    <property type="match status" value="1"/>
</dbReference>
<keyword evidence="8 12" id="KW-0408">Iron</keyword>
<evidence type="ECO:0000256" key="11">
    <source>
        <dbReference type="ARBA" id="ARBA00065349"/>
    </source>
</evidence>
<evidence type="ECO:0000313" key="15">
    <source>
        <dbReference type="Proteomes" id="UP000274922"/>
    </source>
</evidence>
<evidence type="ECO:0000256" key="1">
    <source>
        <dbReference type="ARBA" id="ARBA00004114"/>
    </source>
</evidence>
<dbReference type="SUPFAM" id="SSF52540">
    <property type="entry name" value="P-loop containing nucleoside triphosphate hydrolases"/>
    <property type="match status" value="1"/>
</dbReference>
<keyword evidence="9 12" id="KW-0411">Iron-sulfur</keyword>
<dbReference type="PROSITE" id="PS01215">
    <property type="entry name" value="MRP"/>
    <property type="match status" value="1"/>
</dbReference>
<dbReference type="GO" id="GO:0016226">
    <property type="term" value="P:iron-sulfur cluster assembly"/>
    <property type="evidence" value="ECO:0007669"/>
    <property type="project" value="UniProtKB-UniRule"/>
</dbReference>
<evidence type="ECO:0000256" key="2">
    <source>
        <dbReference type="ARBA" id="ARBA00004430"/>
    </source>
</evidence>
<feature type="region of interest" description="Disordered" evidence="13">
    <location>
        <begin position="272"/>
        <end position="305"/>
    </location>
</feature>
<dbReference type="InterPro" id="IPR019591">
    <property type="entry name" value="Mrp/NBP35_ATP-bd"/>
</dbReference>
<dbReference type="HAMAP" id="MF_02040">
    <property type="entry name" value="Mrp_NBP35"/>
    <property type="match status" value="1"/>
</dbReference>
<dbReference type="GO" id="GO:0005829">
    <property type="term" value="C:cytosol"/>
    <property type="evidence" value="ECO:0007669"/>
    <property type="project" value="TreeGrafter"/>
</dbReference>
<evidence type="ECO:0000256" key="3">
    <source>
        <dbReference type="ARBA" id="ARBA00022485"/>
    </source>
</evidence>
<evidence type="ECO:0000256" key="12">
    <source>
        <dbReference type="HAMAP-Rule" id="MF_03039"/>
    </source>
</evidence>
<dbReference type="Pfam" id="PF10609">
    <property type="entry name" value="ParA"/>
    <property type="match status" value="1"/>
</dbReference>
<evidence type="ECO:0000256" key="4">
    <source>
        <dbReference type="ARBA" id="ARBA00022490"/>
    </source>
</evidence>
<dbReference type="HAMAP" id="MF_03039">
    <property type="entry name" value="NUBP2"/>
    <property type="match status" value="1"/>
</dbReference>
<evidence type="ECO:0000256" key="7">
    <source>
        <dbReference type="ARBA" id="ARBA00022840"/>
    </source>
</evidence>
<organism evidence="14 15">
    <name type="scientific">Caulochytrium protostelioides</name>
    <dbReference type="NCBI Taxonomy" id="1555241"/>
    <lineage>
        <taxon>Eukaryota</taxon>
        <taxon>Fungi</taxon>
        <taxon>Fungi incertae sedis</taxon>
        <taxon>Chytridiomycota</taxon>
        <taxon>Chytridiomycota incertae sedis</taxon>
        <taxon>Chytridiomycetes</taxon>
        <taxon>Caulochytriales</taxon>
        <taxon>Caulochytriaceae</taxon>
        <taxon>Caulochytrium</taxon>
    </lineage>
</organism>
<accession>A0A4P9WZF2</accession>
<comment type="subunit">
    <text evidence="11">Heterotetramer of 2 NUBP1 and 2 NUBP2 chains. Interacts with KIFC1. Interacts with NUBP1.</text>
</comment>
<dbReference type="OrthoDB" id="1741334at2759"/>
<comment type="similarity">
    <text evidence="12">Belongs to the Mrp/NBP35 ATP-binding proteins family. NUBP2/CFD1 subfamily.</text>
</comment>
<dbReference type="GO" id="GO:0005930">
    <property type="term" value="C:axoneme"/>
    <property type="evidence" value="ECO:0007669"/>
    <property type="project" value="UniProtKB-SubCell"/>
</dbReference>
<evidence type="ECO:0000256" key="8">
    <source>
        <dbReference type="ARBA" id="ARBA00023004"/>
    </source>
</evidence>
<dbReference type="PANTHER" id="PTHR23264">
    <property type="entry name" value="NUCLEOTIDE-BINDING PROTEIN NBP35 YEAST -RELATED"/>
    <property type="match status" value="1"/>
</dbReference>